<dbReference type="EMBL" id="CAJHNJ030000065">
    <property type="protein sequence ID" value="CAG9133659.1"/>
    <property type="molecule type" value="Genomic_DNA"/>
</dbReference>
<name>A0A8S4FZL4_PLUXY</name>
<proteinExistence type="predicted"/>
<evidence type="ECO:0000256" key="1">
    <source>
        <dbReference type="SAM" id="MobiDB-lite"/>
    </source>
</evidence>
<organism evidence="3 4">
    <name type="scientific">Plutella xylostella</name>
    <name type="common">Diamondback moth</name>
    <name type="synonym">Plutella maculipennis</name>
    <dbReference type="NCBI Taxonomy" id="51655"/>
    <lineage>
        <taxon>Eukaryota</taxon>
        <taxon>Metazoa</taxon>
        <taxon>Ecdysozoa</taxon>
        <taxon>Arthropoda</taxon>
        <taxon>Hexapoda</taxon>
        <taxon>Insecta</taxon>
        <taxon>Pterygota</taxon>
        <taxon>Neoptera</taxon>
        <taxon>Endopterygota</taxon>
        <taxon>Lepidoptera</taxon>
        <taxon>Glossata</taxon>
        <taxon>Ditrysia</taxon>
        <taxon>Yponomeutoidea</taxon>
        <taxon>Plutellidae</taxon>
        <taxon>Plutella</taxon>
    </lineage>
</organism>
<feature type="chain" id="PRO_5035923898" evidence="2">
    <location>
        <begin position="21"/>
        <end position="131"/>
    </location>
</feature>
<feature type="signal peptide" evidence="2">
    <location>
        <begin position="1"/>
        <end position="20"/>
    </location>
</feature>
<evidence type="ECO:0000313" key="4">
    <source>
        <dbReference type="Proteomes" id="UP000653454"/>
    </source>
</evidence>
<evidence type="ECO:0000313" key="3">
    <source>
        <dbReference type="EMBL" id="CAG9133659.1"/>
    </source>
</evidence>
<sequence>MASKKIFFVIFLVYLSKVESASLFERSYEYVMNIGKNLAPSFMTMLDCMGEEDAWGCAKTKAGILLDAWGQDLNKQRRSWQVFQQESRTRNRSGHGADAEDPEVASHRGPRRSRAGSAGTGGFVIVALYRI</sequence>
<feature type="region of interest" description="Disordered" evidence="1">
    <location>
        <begin position="80"/>
        <end position="116"/>
    </location>
</feature>
<gene>
    <name evidence="3" type="ORF">PLXY2_LOCUS11884</name>
</gene>
<accession>A0A8S4FZL4</accession>
<protein>
    <submittedName>
        <fullName evidence="3">(diamondback moth) hypothetical protein</fullName>
    </submittedName>
</protein>
<reference evidence="3" key="1">
    <citation type="submission" date="2020-11" db="EMBL/GenBank/DDBJ databases">
        <authorList>
            <person name="Whiteford S."/>
        </authorList>
    </citation>
    <scope>NUCLEOTIDE SEQUENCE</scope>
</reference>
<evidence type="ECO:0000256" key="2">
    <source>
        <dbReference type="SAM" id="SignalP"/>
    </source>
</evidence>
<keyword evidence="4" id="KW-1185">Reference proteome</keyword>
<dbReference type="Proteomes" id="UP000653454">
    <property type="component" value="Unassembled WGS sequence"/>
</dbReference>
<keyword evidence="2" id="KW-0732">Signal</keyword>
<dbReference type="AlphaFoldDB" id="A0A8S4FZL4"/>
<comment type="caution">
    <text evidence="3">The sequence shown here is derived from an EMBL/GenBank/DDBJ whole genome shotgun (WGS) entry which is preliminary data.</text>
</comment>